<evidence type="ECO:0008006" key="4">
    <source>
        <dbReference type="Google" id="ProtNLM"/>
    </source>
</evidence>
<feature type="compositionally biased region" description="Basic and acidic residues" evidence="1">
    <location>
        <begin position="1"/>
        <end position="15"/>
    </location>
</feature>
<comment type="caution">
    <text evidence="2">The sequence shown here is derived from an EMBL/GenBank/DDBJ whole genome shotgun (WGS) entry which is preliminary data.</text>
</comment>
<gene>
    <name evidence="2" type="ORF">ACFPIH_03375</name>
</gene>
<keyword evidence="3" id="KW-1185">Reference proteome</keyword>
<dbReference type="RefSeq" id="WP_361941949.1">
    <property type="nucleotide sequence ID" value="NZ_JBHSFK010000002.1"/>
</dbReference>
<proteinExistence type="predicted"/>
<accession>A0ABV9AJ71</accession>
<evidence type="ECO:0000313" key="2">
    <source>
        <dbReference type="EMBL" id="MFC4498573.1"/>
    </source>
</evidence>
<organism evidence="2 3">
    <name type="scientific">Streptomyces vulcanius</name>
    <dbReference type="NCBI Taxonomy" id="1441876"/>
    <lineage>
        <taxon>Bacteria</taxon>
        <taxon>Bacillati</taxon>
        <taxon>Actinomycetota</taxon>
        <taxon>Actinomycetes</taxon>
        <taxon>Kitasatosporales</taxon>
        <taxon>Streptomycetaceae</taxon>
        <taxon>Streptomyces</taxon>
    </lineage>
</organism>
<protein>
    <recommendedName>
        <fullName evidence="4">ABC transporter ATP-binding protein</fullName>
    </recommendedName>
</protein>
<name>A0ABV9AJ71_9ACTN</name>
<evidence type="ECO:0000256" key="1">
    <source>
        <dbReference type="SAM" id="MobiDB-lite"/>
    </source>
</evidence>
<dbReference type="Proteomes" id="UP001595839">
    <property type="component" value="Unassembled WGS sequence"/>
</dbReference>
<dbReference type="EMBL" id="JBHSFK010000002">
    <property type="protein sequence ID" value="MFC4498573.1"/>
    <property type="molecule type" value="Genomic_DNA"/>
</dbReference>
<feature type="region of interest" description="Disordered" evidence="1">
    <location>
        <begin position="1"/>
        <end position="82"/>
    </location>
</feature>
<evidence type="ECO:0000313" key="3">
    <source>
        <dbReference type="Proteomes" id="UP001595839"/>
    </source>
</evidence>
<sequence>MPKATRSTDRRRTGRGDNITGVTHGKANLQDQRTKGAYAPKAPSTNSEFSAGVSVGRTMGAGVSAGSSKKRAAPAVRKLGEK</sequence>
<reference evidence="3" key="1">
    <citation type="journal article" date="2019" name="Int. J. Syst. Evol. Microbiol.">
        <title>The Global Catalogue of Microorganisms (GCM) 10K type strain sequencing project: providing services to taxonomists for standard genome sequencing and annotation.</title>
        <authorList>
            <consortium name="The Broad Institute Genomics Platform"/>
            <consortium name="The Broad Institute Genome Sequencing Center for Infectious Disease"/>
            <person name="Wu L."/>
            <person name="Ma J."/>
        </authorList>
    </citation>
    <scope>NUCLEOTIDE SEQUENCE [LARGE SCALE GENOMIC DNA]</scope>
    <source>
        <strain evidence="3">CGMCC 4.7177</strain>
    </source>
</reference>